<proteinExistence type="predicted"/>
<protein>
    <submittedName>
        <fullName evidence="2">Uncharacterized protein</fullName>
    </submittedName>
</protein>
<accession>A0ABR1F8A7</accession>
<organism evidence="2 3">
    <name type="scientific">Myxozyma melibiosi</name>
    <dbReference type="NCBI Taxonomy" id="54550"/>
    <lineage>
        <taxon>Eukaryota</taxon>
        <taxon>Fungi</taxon>
        <taxon>Dikarya</taxon>
        <taxon>Ascomycota</taxon>
        <taxon>Saccharomycotina</taxon>
        <taxon>Lipomycetes</taxon>
        <taxon>Lipomycetales</taxon>
        <taxon>Lipomycetaceae</taxon>
        <taxon>Myxozyma</taxon>
    </lineage>
</organism>
<comment type="caution">
    <text evidence="2">The sequence shown here is derived from an EMBL/GenBank/DDBJ whole genome shotgun (WGS) entry which is preliminary data.</text>
</comment>
<reference evidence="2 3" key="1">
    <citation type="submission" date="2024-03" db="EMBL/GenBank/DDBJ databases">
        <title>Genome-scale model development and genomic sequencing of the oleaginous clade Lipomyces.</title>
        <authorList>
            <consortium name="Lawrence Berkeley National Laboratory"/>
            <person name="Czajka J.J."/>
            <person name="Han Y."/>
            <person name="Kim J."/>
            <person name="Mondo S.J."/>
            <person name="Hofstad B.A."/>
            <person name="Robles A."/>
            <person name="Haridas S."/>
            <person name="Riley R."/>
            <person name="LaButti K."/>
            <person name="Pangilinan J."/>
            <person name="Andreopoulos W."/>
            <person name="Lipzen A."/>
            <person name="Yan J."/>
            <person name="Wang M."/>
            <person name="Ng V."/>
            <person name="Grigoriev I.V."/>
            <person name="Spatafora J.W."/>
            <person name="Magnuson J.K."/>
            <person name="Baker S.E."/>
            <person name="Pomraning K.R."/>
        </authorList>
    </citation>
    <scope>NUCLEOTIDE SEQUENCE [LARGE SCALE GENOMIC DNA]</scope>
    <source>
        <strain evidence="2 3">Phaff 52-87</strain>
    </source>
</reference>
<dbReference type="GeneID" id="90035028"/>
<evidence type="ECO:0000313" key="2">
    <source>
        <dbReference type="EMBL" id="KAK7206077.1"/>
    </source>
</evidence>
<keyword evidence="3" id="KW-1185">Reference proteome</keyword>
<feature type="region of interest" description="Disordered" evidence="1">
    <location>
        <begin position="1"/>
        <end position="35"/>
    </location>
</feature>
<sequence length="323" mass="35245">MESSPPDGSDPGGSSGESSSRSSSGASQSKLKRSPLSTVSVVFESEYKEDSRSTVINTSVSEGLNTLNSLMYVDTAGATSVSISISSVRDADTVGSSARSVNTDQPAMDSAVLSSPDVLQENIVGNWETVGESVWDSILDNESWGGKVEEAGDSTVNSRSLADKDTAHETLPTASYIPSILEDSPELRPQYYDGPFAANGPNRQEIYSLLVKFPPELRKMLRNDLDDCRLFPFTHTHENTRGLYDAGAGCQKCQFQHDYVKTVYTNYLYLIQREKAYALEYKHGPITRAEYENAGRYAREMTHNWPEAEAEATDSDGGKGTEA</sequence>
<dbReference type="Proteomes" id="UP001498771">
    <property type="component" value="Unassembled WGS sequence"/>
</dbReference>
<gene>
    <name evidence="2" type="ORF">BZA70DRAFT_123192</name>
</gene>
<dbReference type="EMBL" id="JBBJBU010000003">
    <property type="protein sequence ID" value="KAK7206077.1"/>
    <property type="molecule type" value="Genomic_DNA"/>
</dbReference>
<name>A0ABR1F8A7_9ASCO</name>
<feature type="compositionally biased region" description="Low complexity" evidence="1">
    <location>
        <begin position="16"/>
        <end position="29"/>
    </location>
</feature>
<evidence type="ECO:0000256" key="1">
    <source>
        <dbReference type="SAM" id="MobiDB-lite"/>
    </source>
</evidence>
<evidence type="ECO:0000313" key="3">
    <source>
        <dbReference type="Proteomes" id="UP001498771"/>
    </source>
</evidence>
<dbReference type="RefSeq" id="XP_064769110.1">
    <property type="nucleotide sequence ID" value="XM_064909516.1"/>
</dbReference>